<feature type="non-terminal residue" evidence="2">
    <location>
        <position position="298"/>
    </location>
</feature>
<accession>A0A699QRT0</accession>
<name>A0A699QRT0_TANCI</name>
<evidence type="ECO:0000256" key="1">
    <source>
        <dbReference type="SAM" id="MobiDB-lite"/>
    </source>
</evidence>
<feature type="non-terminal residue" evidence="2">
    <location>
        <position position="1"/>
    </location>
</feature>
<dbReference type="EMBL" id="BKCJ011033575">
    <property type="protein sequence ID" value="GFC71486.1"/>
    <property type="molecule type" value="Genomic_DNA"/>
</dbReference>
<sequence>SSDSHATITYTLMSSYEVIVNGYFGIPMDPLDPYAQLVVEAPPSPDYIPGPEAPPLPDYIPGPEYPEYLPPADDLFPAKEQLLPAAVSPTAESPGYITDSEPEMDPEEEDGDDEKPEGDFIDYPTSRGDDEADDNGDDLSEDDADDEDEEESLDSEDEEEEHLASTVPTPALHSSISTSEDSDQTEPFEEGETAATPPLSEYRVAARISVRPHIPMPFPSESEVERLLAIPTPPLSPVSPTSYPLPPFLMPLPIFTPLPPQPPIILPHTRASMVLMRSAAPSTFILAPLSRTPPIGTP</sequence>
<feature type="region of interest" description="Disordered" evidence="1">
    <location>
        <begin position="45"/>
        <end position="200"/>
    </location>
</feature>
<comment type="caution">
    <text evidence="2">The sequence shown here is derived from an EMBL/GenBank/DDBJ whole genome shotgun (WGS) entry which is preliminary data.</text>
</comment>
<gene>
    <name evidence="2" type="ORF">Tci_843456</name>
</gene>
<feature type="compositionally biased region" description="Acidic residues" evidence="1">
    <location>
        <begin position="100"/>
        <end position="120"/>
    </location>
</feature>
<evidence type="ECO:0000313" key="2">
    <source>
        <dbReference type="EMBL" id="GFC71486.1"/>
    </source>
</evidence>
<feature type="compositionally biased region" description="Acidic residues" evidence="1">
    <location>
        <begin position="130"/>
        <end position="161"/>
    </location>
</feature>
<organism evidence="2">
    <name type="scientific">Tanacetum cinerariifolium</name>
    <name type="common">Dalmatian daisy</name>
    <name type="synonym">Chrysanthemum cinerariifolium</name>
    <dbReference type="NCBI Taxonomy" id="118510"/>
    <lineage>
        <taxon>Eukaryota</taxon>
        <taxon>Viridiplantae</taxon>
        <taxon>Streptophyta</taxon>
        <taxon>Embryophyta</taxon>
        <taxon>Tracheophyta</taxon>
        <taxon>Spermatophyta</taxon>
        <taxon>Magnoliopsida</taxon>
        <taxon>eudicotyledons</taxon>
        <taxon>Gunneridae</taxon>
        <taxon>Pentapetalae</taxon>
        <taxon>asterids</taxon>
        <taxon>campanulids</taxon>
        <taxon>Asterales</taxon>
        <taxon>Asteraceae</taxon>
        <taxon>Asteroideae</taxon>
        <taxon>Anthemideae</taxon>
        <taxon>Anthemidinae</taxon>
        <taxon>Tanacetum</taxon>
    </lineage>
</organism>
<dbReference type="AlphaFoldDB" id="A0A699QRT0"/>
<feature type="compositionally biased region" description="Acidic residues" evidence="1">
    <location>
        <begin position="180"/>
        <end position="192"/>
    </location>
</feature>
<feature type="compositionally biased region" description="Polar residues" evidence="1">
    <location>
        <begin position="166"/>
        <end position="179"/>
    </location>
</feature>
<proteinExistence type="predicted"/>
<reference evidence="2" key="1">
    <citation type="journal article" date="2019" name="Sci. Rep.">
        <title>Draft genome of Tanacetum cinerariifolium, the natural source of mosquito coil.</title>
        <authorList>
            <person name="Yamashiro T."/>
            <person name="Shiraishi A."/>
            <person name="Satake H."/>
            <person name="Nakayama K."/>
        </authorList>
    </citation>
    <scope>NUCLEOTIDE SEQUENCE</scope>
</reference>
<feature type="compositionally biased region" description="Pro residues" evidence="1">
    <location>
        <begin position="45"/>
        <end position="64"/>
    </location>
</feature>
<protein>
    <submittedName>
        <fullName evidence="2">Uncharacterized protein</fullName>
    </submittedName>
</protein>